<gene>
    <name evidence="2" type="ORF">HELGO_WM1449</name>
</gene>
<sequence length="332" mass="39397">MIKKILYIGSQYEYSKKENGESLNKKAFYNNLVDLDYEIFSIWYDDHSENLQQEIIDKAKELNPDIIFFILQSKQIEKNTLQNLRDNGCFLVNWFGDDQWRFDDFSKHFANYFDACITTDKFSIEKYKEIGQKNIIRSQWASLESSVEYKNIIYRYDVSFIGGANRFRKWFVKELGKRGIKVDCFGSGWKNGRVSYEEMEEIFATSKINLNISNSTQYDIRYLLSNPRNILNTLRSAKNKSQTKARIFEIPVQGGFELTEYVPSLEDYFEIGNEITCYRDIDEAELLIKYYLSHEKERENIKRAGVQKARNEHTFKNRIIEFMKALELIDDK</sequence>
<dbReference type="EMBL" id="CACVAP010000093">
    <property type="protein sequence ID" value="CAA6820093.1"/>
    <property type="molecule type" value="Genomic_DNA"/>
</dbReference>
<dbReference type="Gene3D" id="3.40.50.2300">
    <property type="match status" value="1"/>
</dbReference>
<dbReference type="Pfam" id="PF13524">
    <property type="entry name" value="Glyco_trans_1_2"/>
    <property type="match status" value="1"/>
</dbReference>
<proteinExistence type="predicted"/>
<dbReference type="AlphaFoldDB" id="A0A6S6TV45"/>
<feature type="domain" description="Spore protein YkvP/CgeB glycosyl transferase-like" evidence="1">
    <location>
        <begin position="168"/>
        <end position="323"/>
    </location>
</feature>
<dbReference type="InterPro" id="IPR055259">
    <property type="entry name" value="YkvP/CgeB_Glyco_trans-like"/>
</dbReference>
<accession>A0A6S6TV45</accession>
<protein>
    <recommendedName>
        <fullName evidence="1">Spore protein YkvP/CgeB glycosyl transferase-like domain-containing protein</fullName>
    </recommendedName>
</protein>
<organism evidence="2">
    <name type="scientific">uncultured Sulfurovum sp</name>
    <dbReference type="NCBI Taxonomy" id="269237"/>
    <lineage>
        <taxon>Bacteria</taxon>
        <taxon>Pseudomonadati</taxon>
        <taxon>Campylobacterota</taxon>
        <taxon>Epsilonproteobacteria</taxon>
        <taxon>Campylobacterales</taxon>
        <taxon>Sulfurovaceae</taxon>
        <taxon>Sulfurovum</taxon>
        <taxon>environmental samples</taxon>
    </lineage>
</organism>
<evidence type="ECO:0000313" key="2">
    <source>
        <dbReference type="EMBL" id="CAA6820093.1"/>
    </source>
</evidence>
<name>A0A6S6TV45_9BACT</name>
<reference evidence="2" key="1">
    <citation type="submission" date="2020-01" db="EMBL/GenBank/DDBJ databases">
        <authorList>
            <person name="Meier V. D."/>
            <person name="Meier V D."/>
        </authorList>
    </citation>
    <scope>NUCLEOTIDE SEQUENCE</scope>
    <source>
        <strain evidence="2">HLG_WM_MAG_06</strain>
    </source>
</reference>
<evidence type="ECO:0000259" key="1">
    <source>
        <dbReference type="Pfam" id="PF13524"/>
    </source>
</evidence>